<dbReference type="EMBL" id="SPQT01000018">
    <property type="protein sequence ID" value="TFV44501.1"/>
    <property type="molecule type" value="Genomic_DNA"/>
</dbReference>
<accession>A0A4Y9LME4</accession>
<evidence type="ECO:0000313" key="2">
    <source>
        <dbReference type="EMBL" id="TFV44501.1"/>
    </source>
</evidence>
<feature type="region of interest" description="Disordered" evidence="1">
    <location>
        <begin position="105"/>
        <end position="183"/>
    </location>
</feature>
<reference evidence="2 3" key="1">
    <citation type="submission" date="2019-03" db="EMBL/GenBank/DDBJ databases">
        <title>Bradyrhizobium diversity isolated from nodules of Chamaecrista fasciculata.</title>
        <authorList>
            <person name="Klepa M.S."/>
            <person name="Urquiaga M.O."/>
            <person name="Hungria M."/>
            <person name="Delamuta J.R."/>
        </authorList>
    </citation>
    <scope>NUCLEOTIDE SEQUENCE [LARGE SCALE GENOMIC DNA]</scope>
    <source>
        <strain evidence="2 3">CNPSo 3448</strain>
    </source>
</reference>
<organism evidence="2 3">
    <name type="scientific">Bradyrhizobium niftali</name>
    <dbReference type="NCBI Taxonomy" id="2560055"/>
    <lineage>
        <taxon>Bacteria</taxon>
        <taxon>Pseudomonadati</taxon>
        <taxon>Pseudomonadota</taxon>
        <taxon>Alphaproteobacteria</taxon>
        <taxon>Hyphomicrobiales</taxon>
        <taxon>Nitrobacteraceae</taxon>
        <taxon>Bradyrhizobium</taxon>
    </lineage>
</organism>
<keyword evidence="3" id="KW-1185">Reference proteome</keyword>
<evidence type="ECO:0000256" key="1">
    <source>
        <dbReference type="SAM" id="MobiDB-lite"/>
    </source>
</evidence>
<feature type="compositionally biased region" description="Basic and acidic residues" evidence="1">
    <location>
        <begin position="114"/>
        <end position="183"/>
    </location>
</feature>
<dbReference type="RefSeq" id="WP_135176842.1">
    <property type="nucleotide sequence ID" value="NZ_SPQT01000018.1"/>
</dbReference>
<sequence length="392" mass="43459">MALLASANIADAGYVQSWLDSKGGCQPGPLQLMGDYVRPGDRAFLGRPAQDWTDEDVEEYRTVYAACVRRFASFATGMVNPTPEKIEARVAEEVGRLKRNFIEPARAQASAESAKTEARRKLAEERALREQEQVARQAERDGEAAAEFRRLEEDRARRDRERLQEQAKRDRAAAEEALRRAEAEEPKIAEVAKEADAARREREAAEQRLAEIRSRLRAEEEKRRKAFAEAQAAEGARAPRGAREAEGGKLGIIAGDFHLRFNEMSASMNFDLRALSLGCSSQVKTACRFKVNERVFVTTASENDDPLATEITVLHDPDGTVSVATVQAVTTFMIVARLLNPSGDRQRQSEMVISLLNGLKDKSESHANLNGIHYLLMKNAAGLFFIAEPAAT</sequence>
<name>A0A4Y9LME4_9BRAD</name>
<protein>
    <submittedName>
        <fullName evidence="2">Uncharacterized protein</fullName>
    </submittedName>
</protein>
<proteinExistence type="predicted"/>
<evidence type="ECO:0000313" key="3">
    <source>
        <dbReference type="Proteomes" id="UP000297966"/>
    </source>
</evidence>
<dbReference type="AlphaFoldDB" id="A0A4Y9LME4"/>
<dbReference type="Proteomes" id="UP000297966">
    <property type="component" value="Unassembled WGS sequence"/>
</dbReference>
<comment type="caution">
    <text evidence="2">The sequence shown here is derived from an EMBL/GenBank/DDBJ whole genome shotgun (WGS) entry which is preliminary data.</text>
</comment>
<gene>
    <name evidence="2" type="ORF">E4K65_27875</name>
</gene>
<dbReference type="OrthoDB" id="8014423at2"/>